<evidence type="ECO:0000313" key="1">
    <source>
        <dbReference type="EMBL" id="CPR15870.1"/>
    </source>
</evidence>
<name>A0A0G4JTP9_9GAMM</name>
<proteinExistence type="predicted"/>
<keyword evidence="2" id="KW-1185">Reference proteome</keyword>
<organism evidence="1 2">
    <name type="scientific">Brenneria goodwinii</name>
    <dbReference type="NCBI Taxonomy" id="1109412"/>
    <lineage>
        <taxon>Bacteria</taxon>
        <taxon>Pseudomonadati</taxon>
        <taxon>Pseudomonadota</taxon>
        <taxon>Gammaproteobacteria</taxon>
        <taxon>Enterobacterales</taxon>
        <taxon>Pectobacteriaceae</taxon>
        <taxon>Brenneria</taxon>
    </lineage>
</organism>
<dbReference type="Proteomes" id="UP000044377">
    <property type="component" value="Unassembled WGS sequence"/>
</dbReference>
<sequence length="49" mass="5369">MKVIMTHKLGTFVGRSIPSGILKAGVIGGKGQSGTYKLDARFKKRRYCI</sequence>
<accession>A0A0G4JTP9</accession>
<dbReference type="EMBL" id="CGIG01000001">
    <property type="protein sequence ID" value="CPR15870.1"/>
    <property type="molecule type" value="Genomic_DNA"/>
</dbReference>
<reference evidence="2" key="1">
    <citation type="submission" date="2015-01" db="EMBL/GenBank/DDBJ databases">
        <authorList>
            <person name="Paterson Steve"/>
        </authorList>
    </citation>
    <scope>NUCLEOTIDE SEQUENCE [LARGE SCALE GENOMIC DNA]</scope>
    <source>
        <strain evidence="2">OBR1</strain>
    </source>
</reference>
<protein>
    <submittedName>
        <fullName evidence="1">Uncharacterized protein</fullName>
    </submittedName>
</protein>
<gene>
    <name evidence="1" type="ORF">BN1221_01762c</name>
</gene>
<evidence type="ECO:0000313" key="2">
    <source>
        <dbReference type="Proteomes" id="UP000044377"/>
    </source>
</evidence>
<dbReference type="AlphaFoldDB" id="A0A0G4JTP9"/>